<dbReference type="GO" id="GO:0002949">
    <property type="term" value="P:tRNA threonylcarbamoyladenosine modification"/>
    <property type="evidence" value="ECO:0007669"/>
    <property type="project" value="UniProtKB-UniRule"/>
</dbReference>
<organism evidence="8 9">
    <name type="scientific">Candidatus Zambryskibacteria bacterium RIFCSPLOWO2_01_FULL_43_17</name>
    <dbReference type="NCBI Taxonomy" id="1802760"/>
    <lineage>
        <taxon>Bacteria</taxon>
        <taxon>Candidatus Zambryskiibacteriota</taxon>
    </lineage>
</organism>
<dbReference type="HAMAP" id="MF_01445">
    <property type="entry name" value="TsaD"/>
    <property type="match status" value="1"/>
</dbReference>
<keyword evidence="6" id="KW-0963">Cytoplasm</keyword>
<reference evidence="8 9" key="1">
    <citation type="journal article" date="2016" name="Nat. Commun.">
        <title>Thousands of microbial genomes shed light on interconnected biogeochemical processes in an aquifer system.</title>
        <authorList>
            <person name="Anantharaman K."/>
            <person name="Brown C.T."/>
            <person name="Hug L.A."/>
            <person name="Sharon I."/>
            <person name="Castelle C.J."/>
            <person name="Probst A.J."/>
            <person name="Thomas B.C."/>
            <person name="Singh A."/>
            <person name="Wilkins M.J."/>
            <person name="Karaoz U."/>
            <person name="Brodie E.L."/>
            <person name="Williams K.H."/>
            <person name="Hubbard S.S."/>
            <person name="Banfield J.F."/>
        </authorList>
    </citation>
    <scope>NUCLEOTIDE SEQUENCE [LARGE SCALE GENOMIC DNA]</scope>
</reference>
<feature type="binding site" evidence="6">
    <location>
        <position position="217"/>
    </location>
    <ligand>
        <name>substrate</name>
    </ligand>
</feature>
<dbReference type="Proteomes" id="UP000179283">
    <property type="component" value="Unassembled WGS sequence"/>
</dbReference>
<evidence type="ECO:0000256" key="5">
    <source>
        <dbReference type="ARBA" id="ARBA00048117"/>
    </source>
</evidence>
<dbReference type="EC" id="2.3.1.234" evidence="6"/>
<dbReference type="PROSITE" id="PS01016">
    <property type="entry name" value="GLYCOPROTEASE"/>
    <property type="match status" value="1"/>
</dbReference>
<evidence type="ECO:0000256" key="3">
    <source>
        <dbReference type="ARBA" id="ARBA00022723"/>
    </source>
</evidence>
<comment type="caution">
    <text evidence="6">Lacks conserved residue(s) required for the propagation of feature annotation.</text>
</comment>
<evidence type="ECO:0000259" key="7">
    <source>
        <dbReference type="Pfam" id="PF00814"/>
    </source>
</evidence>
<comment type="function">
    <text evidence="6">Required for the formation of a threonylcarbamoyl group on adenosine at position 37 (t(6)A37) in tRNAs that read codons beginning with adenine. Is involved in the transfer of the threonylcarbamoyl moiety of threonylcarbamoyl-AMP (TC-AMP) to the N6 group of A37, together with TsaE and TsaB. TsaD likely plays a direct catalytic role in this reaction.</text>
</comment>
<feature type="domain" description="Gcp-like" evidence="7">
    <location>
        <begin position="31"/>
        <end position="87"/>
    </location>
</feature>
<feature type="domain" description="Gcp-like" evidence="7">
    <location>
        <begin position="110"/>
        <end position="362"/>
    </location>
</feature>
<dbReference type="Pfam" id="PF00814">
    <property type="entry name" value="TsaD"/>
    <property type="match status" value="2"/>
</dbReference>
<evidence type="ECO:0000256" key="6">
    <source>
        <dbReference type="HAMAP-Rule" id="MF_01445"/>
    </source>
</evidence>
<comment type="similarity">
    <text evidence="6">Belongs to the KAE1 / TsaD family.</text>
</comment>
<proteinExistence type="inferred from homology"/>
<name>A0A1G2U2N3_9BACT</name>
<comment type="subcellular location">
    <subcellularLocation>
        <location evidence="6">Cytoplasm</location>
    </subcellularLocation>
</comment>
<dbReference type="GO" id="GO:0005737">
    <property type="term" value="C:cytoplasm"/>
    <property type="evidence" value="ECO:0007669"/>
    <property type="project" value="UniProtKB-SubCell"/>
</dbReference>
<sequence length="392" mass="43447">MRILSIETSCDETAVSLLSIAGDANSPGIKTLGNALFSQVNLHAQYGGVYPNLAKREHQKNLIPLFRSVLTESKSLKSSQKKIVVSAKTKKILEREPELLRQFLDFLPTIRKPKIDAIAVTTGPGLEPALWVGISFAKALGNYWNIPVIPINHMEGHIMSVLFEADKAKGRNEIRINYPLIALLISGGHTELVYAQKPLKYKSLGQTRDDAVGEAYDKVARMLDLPYPGGPEVSRLAEEARKLGIQDTKLKFPRPMINSKDLDFSFSGLKTSVLYFIDGRKLSRRKKMEIAREFEDAVTEVLLRKTQLALLSKHAKTLVVGGGVIANSHIRESLKDLVKNLPNTKLLIPTRELSTDNSKMIGVTAYIHLMLGPKRSKKKGAFSARGNLRLSS</sequence>
<dbReference type="GO" id="GO:0061711">
    <property type="term" value="F:tRNA N(6)-L-threonylcarbamoyladenine synthase activity"/>
    <property type="evidence" value="ECO:0007669"/>
    <property type="project" value="UniProtKB-EC"/>
</dbReference>
<keyword evidence="4 6" id="KW-0012">Acyltransferase</keyword>
<keyword evidence="1 6" id="KW-0808">Transferase</keyword>
<feature type="binding site" evidence="6">
    <location>
        <position position="327"/>
    </location>
    <ligand>
        <name>substrate</name>
    </ligand>
</feature>
<evidence type="ECO:0000313" key="8">
    <source>
        <dbReference type="EMBL" id="OHB03787.1"/>
    </source>
</evidence>
<dbReference type="SUPFAM" id="SSF53067">
    <property type="entry name" value="Actin-like ATPase domain"/>
    <property type="match status" value="3"/>
</dbReference>
<evidence type="ECO:0000256" key="2">
    <source>
        <dbReference type="ARBA" id="ARBA00022694"/>
    </source>
</evidence>
<dbReference type="NCBIfam" id="TIGR00329">
    <property type="entry name" value="gcp_kae1"/>
    <property type="match status" value="1"/>
</dbReference>
<feature type="binding site" evidence="6">
    <location>
        <position position="153"/>
    </location>
    <ligand>
        <name>Fe cation</name>
        <dbReference type="ChEBI" id="CHEBI:24875"/>
    </ligand>
</feature>
<dbReference type="InterPro" id="IPR017860">
    <property type="entry name" value="Peptidase_M22_CS"/>
</dbReference>
<keyword evidence="3 6" id="KW-0479">Metal-binding</keyword>
<keyword evidence="2 6" id="KW-0819">tRNA processing</keyword>
<dbReference type="Gene3D" id="3.30.420.40">
    <property type="match status" value="2"/>
</dbReference>
<gene>
    <name evidence="6" type="primary">tsaD</name>
    <name evidence="8" type="ORF">A2920_01920</name>
</gene>
<evidence type="ECO:0000256" key="1">
    <source>
        <dbReference type="ARBA" id="ARBA00022679"/>
    </source>
</evidence>
<comment type="cofactor">
    <cofactor evidence="6">
        <name>Fe(2+)</name>
        <dbReference type="ChEBI" id="CHEBI:29033"/>
    </cofactor>
    <text evidence="6">Binds 1 Fe(2+) ion per subunit.</text>
</comment>
<feature type="binding site" evidence="6">
    <location>
        <position position="157"/>
    </location>
    <ligand>
        <name>Fe cation</name>
        <dbReference type="ChEBI" id="CHEBI:24875"/>
    </ligand>
</feature>
<dbReference type="EMBL" id="MHWD01000016">
    <property type="protein sequence ID" value="OHB03787.1"/>
    <property type="molecule type" value="Genomic_DNA"/>
</dbReference>
<accession>A0A1G2U2N3</accession>
<dbReference type="InterPro" id="IPR022450">
    <property type="entry name" value="TsaD"/>
</dbReference>
<evidence type="ECO:0000313" key="9">
    <source>
        <dbReference type="Proteomes" id="UP000179283"/>
    </source>
</evidence>
<protein>
    <recommendedName>
        <fullName evidence="6">tRNA N6-adenosine threonylcarbamoyltransferase</fullName>
        <ecNumber evidence="6">2.3.1.234</ecNumber>
    </recommendedName>
    <alternativeName>
        <fullName evidence="6">N6-L-threonylcarbamoyladenine synthase</fullName>
        <shortName evidence="6">t(6)A synthase</shortName>
    </alternativeName>
    <alternativeName>
        <fullName evidence="6">t(6)A37 threonylcarbamoyladenosine biosynthesis protein TsaD</fullName>
    </alternativeName>
    <alternativeName>
        <fullName evidence="6">tRNA threonylcarbamoyladenosine biosynthesis protein TsaD</fullName>
    </alternativeName>
</protein>
<dbReference type="InterPro" id="IPR043129">
    <property type="entry name" value="ATPase_NBD"/>
</dbReference>
<feature type="binding site" evidence="6">
    <location>
        <position position="356"/>
    </location>
    <ligand>
        <name>Fe cation</name>
        <dbReference type="ChEBI" id="CHEBI:24875"/>
    </ligand>
</feature>
<dbReference type="PANTHER" id="PTHR11735">
    <property type="entry name" value="TRNA N6-ADENOSINE THREONYLCARBAMOYLTRANSFERASE"/>
    <property type="match status" value="1"/>
</dbReference>
<feature type="binding site" evidence="6">
    <location>
        <begin position="184"/>
        <end position="188"/>
    </location>
    <ligand>
        <name>substrate</name>
    </ligand>
</feature>
<dbReference type="AlphaFoldDB" id="A0A1G2U2N3"/>
<dbReference type="PRINTS" id="PR00789">
    <property type="entry name" value="OSIALOPTASE"/>
</dbReference>
<comment type="caution">
    <text evidence="8">The sequence shown here is derived from an EMBL/GenBank/DDBJ whole genome shotgun (WGS) entry which is preliminary data.</text>
</comment>
<dbReference type="PANTHER" id="PTHR11735:SF6">
    <property type="entry name" value="TRNA N6-ADENOSINE THREONYLCARBAMOYLTRANSFERASE, MITOCHONDRIAL"/>
    <property type="match status" value="1"/>
</dbReference>
<comment type="catalytic activity">
    <reaction evidence="5 6">
        <text>L-threonylcarbamoyladenylate + adenosine(37) in tRNA = N(6)-L-threonylcarbamoyladenosine(37) in tRNA + AMP + H(+)</text>
        <dbReference type="Rhea" id="RHEA:37059"/>
        <dbReference type="Rhea" id="RHEA-COMP:10162"/>
        <dbReference type="Rhea" id="RHEA-COMP:10163"/>
        <dbReference type="ChEBI" id="CHEBI:15378"/>
        <dbReference type="ChEBI" id="CHEBI:73682"/>
        <dbReference type="ChEBI" id="CHEBI:74411"/>
        <dbReference type="ChEBI" id="CHEBI:74418"/>
        <dbReference type="ChEBI" id="CHEBI:456215"/>
        <dbReference type="EC" id="2.3.1.234"/>
    </reaction>
</comment>
<dbReference type="InterPro" id="IPR000905">
    <property type="entry name" value="Gcp-like_dom"/>
</dbReference>
<keyword evidence="6" id="KW-0408">Iron</keyword>
<dbReference type="InterPro" id="IPR017861">
    <property type="entry name" value="KAE1/TsaD"/>
</dbReference>
<evidence type="ECO:0000256" key="4">
    <source>
        <dbReference type="ARBA" id="ARBA00023315"/>
    </source>
</evidence>
<dbReference type="GO" id="GO:0005506">
    <property type="term" value="F:iron ion binding"/>
    <property type="evidence" value="ECO:0007669"/>
    <property type="project" value="UniProtKB-UniRule"/>
</dbReference>
<feature type="binding site" evidence="6">
    <location>
        <position position="230"/>
    </location>
    <ligand>
        <name>substrate</name>
    </ligand>
</feature>